<accession>A0A9P4XV84</accession>
<keyword evidence="1" id="KW-1133">Transmembrane helix</keyword>
<keyword evidence="3" id="KW-1185">Reference proteome</keyword>
<dbReference type="Proteomes" id="UP000803844">
    <property type="component" value="Unassembled WGS sequence"/>
</dbReference>
<proteinExistence type="predicted"/>
<sequence>MEDEKTVLQETRRFSGIGFSLTAIRIWQWISSLFVYASFSVLYHHIQRNRLGENGRMKGVAFLGLGSFVYSTVVICSVHISKAWGLRKWHVFAIASLPGDLTMMGLGLIQITILSYSGLPADCHGLTRHNYGAGDLVRQPAGGYSTIRFGSWSTATTGELDRLCTLPRTVYGLSVVAM</sequence>
<dbReference type="OrthoDB" id="4940902at2759"/>
<dbReference type="RefSeq" id="XP_040772883.1">
    <property type="nucleotide sequence ID" value="XM_040925770.1"/>
</dbReference>
<keyword evidence="1" id="KW-0812">Transmembrane</keyword>
<evidence type="ECO:0000313" key="2">
    <source>
        <dbReference type="EMBL" id="KAF3761904.1"/>
    </source>
</evidence>
<evidence type="ECO:0000313" key="3">
    <source>
        <dbReference type="Proteomes" id="UP000803844"/>
    </source>
</evidence>
<evidence type="ECO:0000256" key="1">
    <source>
        <dbReference type="SAM" id="Phobius"/>
    </source>
</evidence>
<dbReference type="AlphaFoldDB" id="A0A9P4XV84"/>
<organism evidence="2 3">
    <name type="scientific">Cryphonectria parasitica (strain ATCC 38755 / EP155)</name>
    <dbReference type="NCBI Taxonomy" id="660469"/>
    <lineage>
        <taxon>Eukaryota</taxon>
        <taxon>Fungi</taxon>
        <taxon>Dikarya</taxon>
        <taxon>Ascomycota</taxon>
        <taxon>Pezizomycotina</taxon>
        <taxon>Sordariomycetes</taxon>
        <taxon>Sordariomycetidae</taxon>
        <taxon>Diaporthales</taxon>
        <taxon>Cryphonectriaceae</taxon>
        <taxon>Cryphonectria-Endothia species complex</taxon>
        <taxon>Cryphonectria</taxon>
    </lineage>
</organism>
<feature type="transmembrane region" description="Helical" evidence="1">
    <location>
        <begin position="58"/>
        <end position="81"/>
    </location>
</feature>
<feature type="transmembrane region" description="Helical" evidence="1">
    <location>
        <begin position="101"/>
        <end position="119"/>
    </location>
</feature>
<keyword evidence="1" id="KW-0472">Membrane</keyword>
<reference evidence="2" key="1">
    <citation type="journal article" date="2020" name="Phytopathology">
        <title>Genome sequence of the chestnut blight fungus Cryphonectria parasitica EP155: A fundamental resource for an archetypical invasive plant pathogen.</title>
        <authorList>
            <person name="Crouch J.A."/>
            <person name="Dawe A."/>
            <person name="Aerts A."/>
            <person name="Barry K."/>
            <person name="Churchill A.C.L."/>
            <person name="Grimwood J."/>
            <person name="Hillman B."/>
            <person name="Milgroom M.G."/>
            <person name="Pangilinan J."/>
            <person name="Smith M."/>
            <person name="Salamov A."/>
            <person name="Schmutz J."/>
            <person name="Yadav J."/>
            <person name="Grigoriev I.V."/>
            <person name="Nuss D."/>
        </authorList>
    </citation>
    <scope>NUCLEOTIDE SEQUENCE</scope>
    <source>
        <strain evidence="2">EP155</strain>
    </source>
</reference>
<gene>
    <name evidence="2" type="ORF">M406DRAFT_74829</name>
</gene>
<dbReference type="GeneID" id="63842899"/>
<name>A0A9P4XV84_CRYP1</name>
<feature type="transmembrane region" description="Helical" evidence="1">
    <location>
        <begin position="26"/>
        <end position="46"/>
    </location>
</feature>
<protein>
    <submittedName>
        <fullName evidence="2">Uncharacterized protein</fullName>
    </submittedName>
</protein>
<comment type="caution">
    <text evidence="2">The sequence shown here is derived from an EMBL/GenBank/DDBJ whole genome shotgun (WGS) entry which is preliminary data.</text>
</comment>
<dbReference type="EMBL" id="MU032351">
    <property type="protein sequence ID" value="KAF3761904.1"/>
    <property type="molecule type" value="Genomic_DNA"/>
</dbReference>